<evidence type="ECO:0000313" key="2">
    <source>
        <dbReference type="Proteomes" id="UP000006352"/>
    </source>
</evidence>
<name>J4H588_9APHY</name>
<gene>
    <name evidence="1" type="ORF">FIBRA_08566</name>
</gene>
<dbReference type="GeneID" id="24101214"/>
<reference evidence="1 2" key="1">
    <citation type="journal article" date="2012" name="Appl. Environ. Microbiol.">
        <title>Short-read sequencing for genomic analysis of the brown rot fungus Fibroporia radiculosa.</title>
        <authorList>
            <person name="Tang J.D."/>
            <person name="Perkins A.D."/>
            <person name="Sonstegard T.S."/>
            <person name="Schroeder S.G."/>
            <person name="Burgess S.C."/>
            <person name="Diehl S.V."/>
        </authorList>
    </citation>
    <scope>NUCLEOTIDE SEQUENCE [LARGE SCALE GENOMIC DNA]</scope>
    <source>
        <strain evidence="1 2">TFFH 294</strain>
    </source>
</reference>
<dbReference type="HOGENOM" id="CLU_994113_0_0_1"/>
<dbReference type="Proteomes" id="UP000006352">
    <property type="component" value="Unassembled WGS sequence"/>
</dbReference>
<dbReference type="AlphaFoldDB" id="J4H588"/>
<keyword evidence="2" id="KW-1185">Reference proteome</keyword>
<sequence length="280" mass="30834">MVSHSHSILNYPGAGAQRITPDNTDTIGSLAWSRAQTCRRHVWSSLFHAIPTVRESGDAPFPARESLPRGATVLQWENDSALLRSVKLSSVLAREEYKDLLEDILRLAVFGTAPAVDHANDSGRASESLLGQEQSLEFWNPFMSMPHVCPSAADAIVTGNTGTGKSTFLLYVLALRLLAGLTTLYQMTSEEVFVLGKEGVFRIPFPFQPEQLQEHIPPATWCLVDSGPEVTTVPDAYRALRNLCSAFVLQAAPLSPESRAWQDTFGDPVPTLWMRPWMLG</sequence>
<dbReference type="OrthoDB" id="19861at2759"/>
<dbReference type="InParanoid" id="J4H588"/>
<accession>J4H588</accession>
<organism evidence="1 2">
    <name type="scientific">Fibroporia radiculosa</name>
    <dbReference type="NCBI Taxonomy" id="599839"/>
    <lineage>
        <taxon>Eukaryota</taxon>
        <taxon>Fungi</taxon>
        <taxon>Dikarya</taxon>
        <taxon>Basidiomycota</taxon>
        <taxon>Agaricomycotina</taxon>
        <taxon>Agaricomycetes</taxon>
        <taxon>Polyporales</taxon>
        <taxon>Fibroporiaceae</taxon>
        <taxon>Fibroporia</taxon>
    </lineage>
</organism>
<evidence type="ECO:0000313" key="1">
    <source>
        <dbReference type="EMBL" id="CCM06314.1"/>
    </source>
</evidence>
<proteinExistence type="predicted"/>
<dbReference type="RefSeq" id="XP_012185597.1">
    <property type="nucleotide sequence ID" value="XM_012330207.1"/>
</dbReference>
<dbReference type="EMBL" id="HE797284">
    <property type="protein sequence ID" value="CCM06314.1"/>
    <property type="molecule type" value="Genomic_DNA"/>
</dbReference>
<protein>
    <submittedName>
        <fullName evidence="1">Uncharacterized protein</fullName>
    </submittedName>
</protein>